<dbReference type="SUPFAM" id="SSF53335">
    <property type="entry name" value="S-adenosyl-L-methionine-dependent methyltransferases"/>
    <property type="match status" value="1"/>
</dbReference>
<dbReference type="Pfam" id="PF13649">
    <property type="entry name" value="Methyltransf_25"/>
    <property type="match status" value="1"/>
</dbReference>
<proteinExistence type="predicted"/>
<dbReference type="CDD" id="cd02440">
    <property type="entry name" value="AdoMet_MTases"/>
    <property type="match status" value="1"/>
</dbReference>
<dbReference type="PANTHER" id="PTHR43861">
    <property type="entry name" value="TRANS-ACONITATE 2-METHYLTRANSFERASE-RELATED"/>
    <property type="match status" value="1"/>
</dbReference>
<protein>
    <submittedName>
        <fullName evidence="3">Class I SAM-dependent methyltransferase</fullName>
    </submittedName>
</protein>
<dbReference type="EMBL" id="DTDP01000053">
    <property type="protein sequence ID" value="HGK53625.1"/>
    <property type="molecule type" value="Genomic_DNA"/>
</dbReference>
<accession>A0A7V4E1G8</accession>
<dbReference type="GO" id="GO:0032259">
    <property type="term" value="P:methylation"/>
    <property type="evidence" value="ECO:0007669"/>
    <property type="project" value="UniProtKB-KW"/>
</dbReference>
<dbReference type="GO" id="GO:0008168">
    <property type="term" value="F:methyltransferase activity"/>
    <property type="evidence" value="ECO:0007669"/>
    <property type="project" value="UniProtKB-KW"/>
</dbReference>
<sequence length="231" mass="27631">MQNIDYKGWVQYFIKICELFNVYPKKILDIACGTGSEILYLSEMGFNITGIDISEKMLEIAKEKLKDRKNVRFFKMDMRDLNLHEKYDAVFSFFDSMNYILNIDDMEKCFKGVYNVLKDGGIFIFDMNTYYSLKEIWDNSTTIKETGNIYSIWKNEWNEEERISTLKLLLNVKEKDKSFLIEEIHKEKAYFPDEIENLLKKVFFKKVYFFDFKTFSEINETTIRMVVVALK</sequence>
<organism evidence="3">
    <name type="scientific">candidate division WOR-3 bacterium</name>
    <dbReference type="NCBI Taxonomy" id="2052148"/>
    <lineage>
        <taxon>Bacteria</taxon>
        <taxon>Bacteria division WOR-3</taxon>
    </lineage>
</organism>
<dbReference type="InterPro" id="IPR041698">
    <property type="entry name" value="Methyltransf_25"/>
</dbReference>
<gene>
    <name evidence="3" type="ORF">ENU72_01205</name>
</gene>
<comment type="caution">
    <text evidence="3">The sequence shown here is derived from an EMBL/GenBank/DDBJ whole genome shotgun (WGS) entry which is preliminary data.</text>
</comment>
<evidence type="ECO:0000256" key="1">
    <source>
        <dbReference type="ARBA" id="ARBA00022679"/>
    </source>
</evidence>
<dbReference type="AlphaFoldDB" id="A0A7V4E1G8"/>
<keyword evidence="3" id="KW-0489">Methyltransferase</keyword>
<evidence type="ECO:0000259" key="2">
    <source>
        <dbReference type="Pfam" id="PF13649"/>
    </source>
</evidence>
<dbReference type="Gene3D" id="2.20.25.110">
    <property type="entry name" value="S-adenosyl-L-methionine-dependent methyltransferases"/>
    <property type="match status" value="1"/>
</dbReference>
<evidence type="ECO:0000313" key="3">
    <source>
        <dbReference type="EMBL" id="HGK53625.1"/>
    </source>
</evidence>
<dbReference type="InterPro" id="IPR029063">
    <property type="entry name" value="SAM-dependent_MTases_sf"/>
</dbReference>
<name>A0A7V4E1G8_UNCW3</name>
<reference evidence="3" key="1">
    <citation type="journal article" date="2020" name="mSystems">
        <title>Genome- and Community-Level Interaction Insights into Carbon Utilization and Element Cycling Functions of Hydrothermarchaeota in Hydrothermal Sediment.</title>
        <authorList>
            <person name="Zhou Z."/>
            <person name="Liu Y."/>
            <person name="Xu W."/>
            <person name="Pan J."/>
            <person name="Luo Z.H."/>
            <person name="Li M."/>
        </authorList>
    </citation>
    <scope>NUCLEOTIDE SEQUENCE [LARGE SCALE GENOMIC DNA]</scope>
    <source>
        <strain evidence="3">SpSt-695</strain>
    </source>
</reference>
<dbReference type="Gene3D" id="3.40.50.150">
    <property type="entry name" value="Vaccinia Virus protein VP39"/>
    <property type="match status" value="1"/>
</dbReference>
<keyword evidence="1 3" id="KW-0808">Transferase</keyword>
<feature type="domain" description="Methyltransferase" evidence="2">
    <location>
        <begin position="27"/>
        <end position="121"/>
    </location>
</feature>